<dbReference type="InterPro" id="IPR037208">
    <property type="entry name" value="Spo0E-like_sf"/>
</dbReference>
<keyword evidence="2" id="KW-1185">Reference proteome</keyword>
<dbReference type="PATRIC" id="fig|1178515.4.peg.3826"/>
<evidence type="ECO:0000313" key="1">
    <source>
        <dbReference type="EMBL" id="ANE48024.1"/>
    </source>
</evidence>
<dbReference type="SUPFAM" id="SSF140500">
    <property type="entry name" value="BAS1536-like"/>
    <property type="match status" value="1"/>
</dbReference>
<evidence type="ECO:0000313" key="2">
    <source>
        <dbReference type="Proteomes" id="UP000076927"/>
    </source>
</evidence>
<protein>
    <recommendedName>
        <fullName evidence="3">Sporulation protein Spo0E</fullName>
    </recommendedName>
</protein>
<accession>A0A172TM86</accession>
<dbReference type="InterPro" id="IPR036638">
    <property type="entry name" value="HLH_DNA-bd_sf"/>
</dbReference>
<sequence length="75" mass="8653">MERDLNKIIDILRQQMVDKAMETGNFTDLKVVELSQQLDFFIYQLQLLHSQKRKQCMFGLFALLSGRNGSVSAVC</sequence>
<name>A0A172TM86_9BACL</name>
<dbReference type="RefSeq" id="WP_068609341.1">
    <property type="nucleotide sequence ID" value="NZ_CP011388.1"/>
</dbReference>
<dbReference type="GO" id="GO:0046983">
    <property type="term" value="F:protein dimerization activity"/>
    <property type="evidence" value="ECO:0007669"/>
    <property type="project" value="InterPro"/>
</dbReference>
<dbReference type="EMBL" id="CP011388">
    <property type="protein sequence ID" value="ANE48024.1"/>
    <property type="molecule type" value="Genomic_DNA"/>
</dbReference>
<dbReference type="Gene3D" id="4.10.280.10">
    <property type="entry name" value="Helix-loop-helix DNA-binding domain"/>
    <property type="match status" value="1"/>
</dbReference>
<dbReference type="STRING" id="1178515.SY83_18935"/>
<dbReference type="Pfam" id="PF09388">
    <property type="entry name" value="SpoOE-like"/>
    <property type="match status" value="1"/>
</dbReference>
<gene>
    <name evidence="1" type="ORF">SY83_18935</name>
</gene>
<dbReference type="InterPro" id="IPR018540">
    <property type="entry name" value="Spo0E-like"/>
</dbReference>
<dbReference type="GO" id="GO:0043937">
    <property type="term" value="P:regulation of sporulation"/>
    <property type="evidence" value="ECO:0007669"/>
    <property type="project" value="InterPro"/>
</dbReference>
<organism evidence="1 2">
    <name type="scientific">Paenibacillus swuensis</name>
    <dbReference type="NCBI Taxonomy" id="1178515"/>
    <lineage>
        <taxon>Bacteria</taxon>
        <taxon>Bacillati</taxon>
        <taxon>Bacillota</taxon>
        <taxon>Bacilli</taxon>
        <taxon>Bacillales</taxon>
        <taxon>Paenibacillaceae</taxon>
        <taxon>Paenibacillus</taxon>
    </lineage>
</organism>
<evidence type="ECO:0008006" key="3">
    <source>
        <dbReference type="Google" id="ProtNLM"/>
    </source>
</evidence>
<proteinExistence type="predicted"/>
<reference evidence="1 2" key="1">
    <citation type="submission" date="2015-01" db="EMBL/GenBank/DDBJ databases">
        <title>Paenibacillus swuensis/DY6/whole genome sequencing.</title>
        <authorList>
            <person name="Kim M.K."/>
            <person name="Srinivasan S."/>
            <person name="Lee J.-J."/>
        </authorList>
    </citation>
    <scope>NUCLEOTIDE SEQUENCE [LARGE SCALE GENOMIC DNA]</scope>
    <source>
        <strain evidence="1 2">DY6</strain>
    </source>
</reference>
<dbReference type="OrthoDB" id="2472370at2"/>
<dbReference type="KEGG" id="pswu:SY83_18935"/>
<dbReference type="AlphaFoldDB" id="A0A172TM86"/>
<dbReference type="Proteomes" id="UP000076927">
    <property type="component" value="Chromosome"/>
</dbReference>